<dbReference type="PANTHER" id="PTHR43851:SF3">
    <property type="entry name" value="COENZYME Q8"/>
    <property type="match status" value="1"/>
</dbReference>
<comment type="caution">
    <text evidence="6">The sequence shown here is derived from an EMBL/GenBank/DDBJ whole genome shotgun (WGS) entry which is preliminary data.</text>
</comment>
<dbReference type="AlphaFoldDB" id="A0A2S6N7D3"/>
<comment type="similarity">
    <text evidence="1">Belongs to the protein kinase superfamily. ADCK protein kinase family.</text>
</comment>
<sequence length="454" mass="49988">MTDDEANRFGARAARYVAVGAQAGGLAARMLSGRLFGGGRDADPQKLAAALGGLKGPLMKAAQFLATIPEILPDDYAEALAELQSEAPPMGAGFVARRMSAELGPDWRKRFKDFELKPTFAASLGQVHRATTLDGAAVACKLQYPDMASAVEADLAQLDFALSLQRRMDGAVDVRDAYAELAARLREELDYRREANNTKLYGVMFRDRADIRVPAVHDDLSTGRLLSMSWLEGEKLLAFKDTGDLAQRNAAARAIFMAWWLPFARFGVIHGDPHLGNYTVFRDGDATGINLLDYGCIRVFPPDVVGGVIQLYRGLRADDRDAIAGAYEAWGFRNLNADLIDALTVWARFLLGPLLEDRERAVADEVAVGSYGRGEAQEVRRRLRQFGPVRLPREFVFMHRAALGLSGAFLHLRARLNFHRLFEEALTDFSVESMAKRQQALLAQVGWTPSEAQG</sequence>
<dbReference type="CDD" id="cd13970">
    <property type="entry name" value="ABC1_ADCK3"/>
    <property type="match status" value="1"/>
</dbReference>
<keyword evidence="4 6" id="KW-0067">ATP-binding</keyword>
<dbReference type="InterPro" id="IPR034646">
    <property type="entry name" value="ADCK3_dom"/>
</dbReference>
<keyword evidence="7" id="KW-1185">Reference proteome</keyword>
<evidence type="ECO:0000256" key="2">
    <source>
        <dbReference type="ARBA" id="ARBA00022679"/>
    </source>
</evidence>
<evidence type="ECO:0000259" key="5">
    <source>
        <dbReference type="Pfam" id="PF03109"/>
    </source>
</evidence>
<dbReference type="Pfam" id="PF03109">
    <property type="entry name" value="ABC1"/>
    <property type="match status" value="1"/>
</dbReference>
<name>A0A2S6N7D3_9HYPH</name>
<gene>
    <name evidence="6" type="ORF">CCR94_12270</name>
</gene>
<evidence type="ECO:0000256" key="3">
    <source>
        <dbReference type="ARBA" id="ARBA00022741"/>
    </source>
</evidence>
<dbReference type="GO" id="GO:0016740">
    <property type="term" value="F:transferase activity"/>
    <property type="evidence" value="ECO:0007669"/>
    <property type="project" value="UniProtKB-KW"/>
</dbReference>
<dbReference type="GO" id="GO:0005524">
    <property type="term" value="F:ATP binding"/>
    <property type="evidence" value="ECO:0007669"/>
    <property type="project" value="UniProtKB-KW"/>
</dbReference>
<protein>
    <submittedName>
        <fullName evidence="6">ABC transporter ATP-binding protein</fullName>
    </submittedName>
</protein>
<organism evidence="6 7">
    <name type="scientific">Rhodoblastus sphagnicola</name>
    <dbReference type="NCBI Taxonomy" id="333368"/>
    <lineage>
        <taxon>Bacteria</taxon>
        <taxon>Pseudomonadati</taxon>
        <taxon>Pseudomonadota</taxon>
        <taxon>Alphaproteobacteria</taxon>
        <taxon>Hyphomicrobiales</taxon>
        <taxon>Rhodoblastaceae</taxon>
        <taxon>Rhodoblastus</taxon>
    </lineage>
</organism>
<dbReference type="EMBL" id="NHSJ01000076">
    <property type="protein sequence ID" value="PPQ30523.1"/>
    <property type="molecule type" value="Genomic_DNA"/>
</dbReference>
<dbReference type="SUPFAM" id="SSF56112">
    <property type="entry name" value="Protein kinase-like (PK-like)"/>
    <property type="match status" value="1"/>
</dbReference>
<proteinExistence type="inferred from homology"/>
<keyword evidence="3" id="KW-0547">Nucleotide-binding</keyword>
<dbReference type="InterPro" id="IPR051409">
    <property type="entry name" value="Atypical_kinase_ADCK"/>
</dbReference>
<evidence type="ECO:0000256" key="4">
    <source>
        <dbReference type="ARBA" id="ARBA00022840"/>
    </source>
</evidence>
<dbReference type="RefSeq" id="WP_104508150.1">
    <property type="nucleotide sequence ID" value="NZ_JACIGC010000002.1"/>
</dbReference>
<accession>A0A2S6N7D3</accession>
<feature type="domain" description="ABC1 atypical kinase-like" evidence="5">
    <location>
        <begin position="83"/>
        <end position="324"/>
    </location>
</feature>
<dbReference type="OrthoDB" id="9795390at2"/>
<dbReference type="InterPro" id="IPR004147">
    <property type="entry name" value="ABC1_dom"/>
</dbReference>
<keyword evidence="2" id="KW-0808">Transferase</keyword>
<reference evidence="6 7" key="1">
    <citation type="journal article" date="2018" name="Arch. Microbiol.">
        <title>New insights into the metabolic potential of the phototrophic purple bacterium Rhodopila globiformis DSM 161(T) from its draft genome sequence and evidence for a vanadium-dependent nitrogenase.</title>
        <authorList>
            <person name="Imhoff J.F."/>
            <person name="Rahn T."/>
            <person name="Kunzel S."/>
            <person name="Neulinger S.C."/>
        </authorList>
    </citation>
    <scope>NUCLEOTIDE SEQUENCE [LARGE SCALE GENOMIC DNA]</scope>
    <source>
        <strain evidence="6 7">DSM 16996</strain>
    </source>
</reference>
<dbReference type="PANTHER" id="PTHR43851">
    <property type="match status" value="1"/>
</dbReference>
<evidence type="ECO:0000313" key="6">
    <source>
        <dbReference type="EMBL" id="PPQ30523.1"/>
    </source>
</evidence>
<evidence type="ECO:0000256" key="1">
    <source>
        <dbReference type="ARBA" id="ARBA00009670"/>
    </source>
</evidence>
<dbReference type="Proteomes" id="UP000239089">
    <property type="component" value="Unassembled WGS sequence"/>
</dbReference>
<dbReference type="InterPro" id="IPR011009">
    <property type="entry name" value="Kinase-like_dom_sf"/>
</dbReference>
<evidence type="ECO:0000313" key="7">
    <source>
        <dbReference type="Proteomes" id="UP000239089"/>
    </source>
</evidence>